<dbReference type="InterPro" id="IPR005025">
    <property type="entry name" value="FMN_Rdtase-like_dom"/>
</dbReference>
<evidence type="ECO:0000313" key="6">
    <source>
        <dbReference type="Proteomes" id="UP000292919"/>
    </source>
</evidence>
<keyword evidence="2" id="KW-0288">FMN</keyword>
<evidence type="ECO:0000313" key="5">
    <source>
        <dbReference type="EMBL" id="TBH79316.1"/>
    </source>
</evidence>
<evidence type="ECO:0000256" key="3">
    <source>
        <dbReference type="SAM" id="MobiDB-lite"/>
    </source>
</evidence>
<dbReference type="InterPro" id="IPR029039">
    <property type="entry name" value="Flavoprotein-like_sf"/>
</dbReference>
<evidence type="ECO:0000259" key="4">
    <source>
        <dbReference type="Pfam" id="PF03358"/>
    </source>
</evidence>
<dbReference type="PANTHER" id="PTHR43278:SF4">
    <property type="entry name" value="NAD(P)H-DEPENDENT FMN-CONTAINING OXIDOREDUCTASE YWQN-RELATED"/>
    <property type="match status" value="1"/>
</dbReference>
<feature type="compositionally biased region" description="Polar residues" evidence="3">
    <location>
        <begin position="231"/>
        <end position="240"/>
    </location>
</feature>
<dbReference type="Proteomes" id="UP000292919">
    <property type="component" value="Unassembled WGS sequence"/>
</dbReference>
<comment type="caution">
    <text evidence="5">The sequence shown here is derived from an EMBL/GenBank/DDBJ whole genome shotgun (WGS) entry which is preliminary data.</text>
</comment>
<dbReference type="Gene3D" id="3.40.50.360">
    <property type="match status" value="1"/>
</dbReference>
<evidence type="ECO:0000256" key="1">
    <source>
        <dbReference type="ARBA" id="ARBA00022630"/>
    </source>
</evidence>
<dbReference type="InterPro" id="IPR051796">
    <property type="entry name" value="ISF_SsuE-like"/>
</dbReference>
<dbReference type="SUPFAM" id="SSF52218">
    <property type="entry name" value="Flavoproteins"/>
    <property type="match status" value="1"/>
</dbReference>
<organism evidence="5 6">
    <name type="scientific">Desulfovibrio legallii</name>
    <dbReference type="NCBI Taxonomy" id="571438"/>
    <lineage>
        <taxon>Bacteria</taxon>
        <taxon>Pseudomonadati</taxon>
        <taxon>Thermodesulfobacteriota</taxon>
        <taxon>Desulfovibrionia</taxon>
        <taxon>Desulfovibrionales</taxon>
        <taxon>Desulfovibrionaceae</taxon>
        <taxon>Desulfovibrio</taxon>
    </lineage>
</organism>
<feature type="region of interest" description="Disordered" evidence="3">
    <location>
        <begin position="201"/>
        <end position="240"/>
    </location>
</feature>
<dbReference type="PANTHER" id="PTHR43278">
    <property type="entry name" value="NAD(P)H-DEPENDENT FMN-CONTAINING OXIDOREDUCTASE YWQN-RELATED"/>
    <property type="match status" value="1"/>
</dbReference>
<reference evidence="5 6" key="1">
    <citation type="submission" date="2018-12" db="EMBL/GenBank/DDBJ databases">
        <title>First genome draft of Desulfovibrio legallis sp. nov.</title>
        <authorList>
            <person name="Ben Dhia O."/>
            <person name="Najjari A."/>
            <person name="Ferjani R."/>
            <person name="Fhoula I."/>
            <person name="Fardeau M.-L."/>
            <person name="Boudabbous A."/>
            <person name="Ouzari H.I."/>
        </authorList>
    </citation>
    <scope>NUCLEOTIDE SEQUENCE [LARGE SCALE GENOMIC DNA]</scope>
    <source>
        <strain evidence="5 6">H1T</strain>
    </source>
</reference>
<dbReference type="Pfam" id="PF03358">
    <property type="entry name" value="FMN_red"/>
    <property type="match status" value="1"/>
</dbReference>
<dbReference type="GO" id="GO:0016491">
    <property type="term" value="F:oxidoreductase activity"/>
    <property type="evidence" value="ECO:0007669"/>
    <property type="project" value="InterPro"/>
</dbReference>
<proteinExistence type="predicted"/>
<dbReference type="AlphaFoldDB" id="A0A6H3F7N9"/>
<evidence type="ECO:0000256" key="2">
    <source>
        <dbReference type="ARBA" id="ARBA00022643"/>
    </source>
</evidence>
<feature type="compositionally biased region" description="Low complexity" evidence="3">
    <location>
        <begin position="201"/>
        <end position="212"/>
    </location>
</feature>
<keyword evidence="6" id="KW-1185">Reference proteome</keyword>
<feature type="domain" description="NADPH-dependent FMN reductase-like" evidence="4">
    <location>
        <begin position="5"/>
        <end position="142"/>
    </location>
</feature>
<protein>
    <submittedName>
        <fullName evidence="5">Flavodoxin family protein</fullName>
    </submittedName>
</protein>
<dbReference type="RefSeq" id="WP_118230100.1">
    <property type="nucleotide sequence ID" value="NZ_JAQDZC010000022.1"/>
</dbReference>
<name>A0A6H3F7N9_9BACT</name>
<gene>
    <name evidence="5" type="ORF">EB812_08210</name>
</gene>
<accession>A0A6H3F7N9</accession>
<dbReference type="EMBL" id="SIXC01000009">
    <property type="protein sequence ID" value="TBH79316.1"/>
    <property type="molecule type" value="Genomic_DNA"/>
</dbReference>
<keyword evidence="1" id="KW-0285">Flavoprotein</keyword>
<sequence length="240" mass="25807">MNRPLVLLCSPHPNGVSDTVAALFAQGMADAGQQPRLLPLRDYAFAPCTNCGGCTAPPHRCTQDKDGDHAEAILQHILAAPLVLLASPIYFYSLPAHFKALIDRSQRFWAGQTHGAGHPGRPHTQIKPVLAALCAGRSHGDKLFAGALLTLKYFLAPLNACIRENRLLRGLETTQDLLERPAVCGALRSWGHDWGSRLAARQQAGAAADQTAPNTSRPDATHQAPLLPDATTGQTRPPFR</sequence>